<feature type="compositionally biased region" description="Low complexity" evidence="1">
    <location>
        <begin position="306"/>
        <end position="346"/>
    </location>
</feature>
<dbReference type="OrthoDB" id="2758783at2759"/>
<keyword evidence="4" id="KW-1185">Reference proteome</keyword>
<protein>
    <recommendedName>
        <fullName evidence="5">Transmembrane protein</fullName>
    </recommendedName>
</protein>
<organism evidence="3 4">
    <name type="scientific">Lentinus tigrinus ALCF2SS1-6</name>
    <dbReference type="NCBI Taxonomy" id="1328759"/>
    <lineage>
        <taxon>Eukaryota</taxon>
        <taxon>Fungi</taxon>
        <taxon>Dikarya</taxon>
        <taxon>Basidiomycota</taxon>
        <taxon>Agaricomycotina</taxon>
        <taxon>Agaricomycetes</taxon>
        <taxon>Polyporales</taxon>
        <taxon>Polyporaceae</taxon>
        <taxon>Lentinus</taxon>
    </lineage>
</organism>
<evidence type="ECO:0000256" key="1">
    <source>
        <dbReference type="SAM" id="MobiDB-lite"/>
    </source>
</evidence>
<keyword evidence="2" id="KW-1133">Transmembrane helix</keyword>
<evidence type="ECO:0008006" key="5">
    <source>
        <dbReference type="Google" id="ProtNLM"/>
    </source>
</evidence>
<evidence type="ECO:0000313" key="3">
    <source>
        <dbReference type="EMBL" id="RPD61452.1"/>
    </source>
</evidence>
<dbReference type="STRING" id="1328759.A0A5C2SCC0"/>
<dbReference type="AlphaFoldDB" id="A0A5C2SCC0"/>
<dbReference type="Proteomes" id="UP000313359">
    <property type="component" value="Unassembled WGS sequence"/>
</dbReference>
<evidence type="ECO:0000313" key="4">
    <source>
        <dbReference type="Proteomes" id="UP000313359"/>
    </source>
</evidence>
<proteinExistence type="predicted"/>
<feature type="region of interest" description="Disordered" evidence="1">
    <location>
        <begin position="299"/>
        <end position="357"/>
    </location>
</feature>
<keyword evidence="2" id="KW-0472">Membrane</keyword>
<sequence>MPHSRRRWHFGGLPLCPSRQWSLYLVSVGTEPEALPPPALTDALSSTANVLRVTRKRDLVGQAANSNAESMILDVAEERCAYHERVPSDGCQTLQSRRICHRAYCQASHHAVCDRPLPLHPTHPLSLLPPSWPIFERLIRDMISLVAAFAALVVQSSLVGSQNTTAICEPGFEWMFNSMGQSPCLVTAWLWSPCYALSQDIVSKLDSGFVYQGPVSPSSSNKCLCNTVTYSTLAACAVCQGRGLAIYSWPQYQANCSVGVAQDAYPFSIPGGTAVPAWAYLDVVKNGTFNVDAAEALASTDPPESTAPVLSSTSTSATPTSSSSVTASGSPPSESSSTSSSEHTSPASPPPSTSSHSNVGAIVGGVIGGIGGALIIGAAIFFGLRHRNKTHAPPSHFDRTPAMAEAAPFVVTDPFMTPRTPGAMPEAAPVLYDPNDPSTFPSQEPYGVSTVDSNSLQAPGSHATYSHTGSVNMTVASNPTFTGKPEL</sequence>
<name>A0A5C2SCC0_9APHY</name>
<accession>A0A5C2SCC0</accession>
<feature type="transmembrane region" description="Helical" evidence="2">
    <location>
        <begin position="359"/>
        <end position="384"/>
    </location>
</feature>
<evidence type="ECO:0000256" key="2">
    <source>
        <dbReference type="SAM" id="Phobius"/>
    </source>
</evidence>
<gene>
    <name evidence="3" type="ORF">L227DRAFT_574522</name>
</gene>
<keyword evidence="2" id="KW-0812">Transmembrane</keyword>
<reference evidence="3" key="1">
    <citation type="journal article" date="2018" name="Genome Biol. Evol.">
        <title>Genomics and development of Lentinus tigrinus, a white-rot wood-decaying mushroom with dimorphic fruiting bodies.</title>
        <authorList>
            <person name="Wu B."/>
            <person name="Xu Z."/>
            <person name="Knudson A."/>
            <person name="Carlson A."/>
            <person name="Chen N."/>
            <person name="Kovaka S."/>
            <person name="LaButti K."/>
            <person name="Lipzen A."/>
            <person name="Pennachio C."/>
            <person name="Riley R."/>
            <person name="Schakwitz W."/>
            <person name="Umezawa K."/>
            <person name="Ohm R.A."/>
            <person name="Grigoriev I.V."/>
            <person name="Nagy L.G."/>
            <person name="Gibbons J."/>
            <person name="Hibbett D."/>
        </authorList>
    </citation>
    <scope>NUCLEOTIDE SEQUENCE [LARGE SCALE GENOMIC DNA]</scope>
    <source>
        <strain evidence="3">ALCF2SS1-6</strain>
    </source>
</reference>
<dbReference type="EMBL" id="ML122262">
    <property type="protein sequence ID" value="RPD61452.1"/>
    <property type="molecule type" value="Genomic_DNA"/>
</dbReference>